<feature type="coiled-coil region" evidence="8">
    <location>
        <begin position="365"/>
        <end position="392"/>
    </location>
</feature>
<evidence type="ECO:0000256" key="7">
    <source>
        <dbReference type="ARBA" id="ARBA00023237"/>
    </source>
</evidence>
<evidence type="ECO:0000256" key="8">
    <source>
        <dbReference type="SAM" id="Coils"/>
    </source>
</evidence>
<keyword evidence="10" id="KW-1185">Reference proteome</keyword>
<accession>A0A3S9P798</accession>
<protein>
    <submittedName>
        <fullName evidence="9">TolC family protein</fullName>
    </submittedName>
</protein>
<comment type="similarity">
    <text evidence="2">Belongs to the outer membrane factor (OMF) (TC 1.B.17) family.</text>
</comment>
<dbReference type="Gene3D" id="1.20.1600.10">
    <property type="entry name" value="Outer membrane efflux proteins (OEP)"/>
    <property type="match status" value="1"/>
</dbReference>
<evidence type="ECO:0000313" key="10">
    <source>
        <dbReference type="Proteomes" id="UP000267268"/>
    </source>
</evidence>
<dbReference type="PANTHER" id="PTHR30026">
    <property type="entry name" value="OUTER MEMBRANE PROTEIN TOLC"/>
    <property type="match status" value="1"/>
</dbReference>
<dbReference type="KEGG" id="fll:EI427_17855"/>
<keyword evidence="5" id="KW-0812">Transmembrane</keyword>
<keyword evidence="3" id="KW-0813">Transport</keyword>
<proteinExistence type="inferred from homology"/>
<keyword evidence="7" id="KW-0998">Cell outer membrane</keyword>
<keyword evidence="4" id="KW-1134">Transmembrane beta strand</keyword>
<dbReference type="Pfam" id="PF02321">
    <property type="entry name" value="OEP"/>
    <property type="match status" value="2"/>
</dbReference>
<dbReference type="RefSeq" id="WP_126617308.1">
    <property type="nucleotide sequence ID" value="NZ_CP034562.1"/>
</dbReference>
<evidence type="ECO:0000256" key="4">
    <source>
        <dbReference type="ARBA" id="ARBA00022452"/>
    </source>
</evidence>
<dbReference type="GO" id="GO:0009279">
    <property type="term" value="C:cell outer membrane"/>
    <property type="evidence" value="ECO:0007669"/>
    <property type="project" value="UniProtKB-SubCell"/>
</dbReference>
<dbReference type="GO" id="GO:1990281">
    <property type="term" value="C:efflux pump complex"/>
    <property type="evidence" value="ECO:0007669"/>
    <property type="project" value="TreeGrafter"/>
</dbReference>
<dbReference type="GO" id="GO:0015562">
    <property type="term" value="F:efflux transmembrane transporter activity"/>
    <property type="evidence" value="ECO:0007669"/>
    <property type="project" value="InterPro"/>
</dbReference>
<organism evidence="9 10">
    <name type="scientific">Flammeovirga pectinis</name>
    <dbReference type="NCBI Taxonomy" id="2494373"/>
    <lineage>
        <taxon>Bacteria</taxon>
        <taxon>Pseudomonadati</taxon>
        <taxon>Bacteroidota</taxon>
        <taxon>Cytophagia</taxon>
        <taxon>Cytophagales</taxon>
        <taxon>Flammeovirgaceae</taxon>
        <taxon>Flammeovirga</taxon>
    </lineage>
</organism>
<dbReference type="OrthoDB" id="13803at2"/>
<comment type="subcellular location">
    <subcellularLocation>
        <location evidence="1">Cell outer membrane</location>
    </subcellularLocation>
</comment>
<evidence type="ECO:0000256" key="6">
    <source>
        <dbReference type="ARBA" id="ARBA00023136"/>
    </source>
</evidence>
<keyword evidence="6" id="KW-0472">Membrane</keyword>
<keyword evidence="8" id="KW-0175">Coiled coil</keyword>
<dbReference type="AlphaFoldDB" id="A0A3S9P798"/>
<evidence type="ECO:0000256" key="3">
    <source>
        <dbReference type="ARBA" id="ARBA00022448"/>
    </source>
</evidence>
<dbReference type="InterPro" id="IPR051906">
    <property type="entry name" value="TolC-like"/>
</dbReference>
<dbReference type="InterPro" id="IPR003423">
    <property type="entry name" value="OMP_efflux"/>
</dbReference>
<dbReference type="Proteomes" id="UP000267268">
    <property type="component" value="Chromosome 1"/>
</dbReference>
<sequence length="437" mass="49717">MKKNSILTVLFVVLALHSFAQEKLLSMDEALQLAVSQNRDIELKEVEVKSALMDYKKTNKVFLPKITLSETGVSTNNPLNSFGILLQQERVTAADFNPDRLNNPDDISNWNTRGAIEMPLFNLDGIYGRKASKEVYNAKIQEAKRLQEFILFEVKQHYYMLSLAKDQQIVLEEAIATVEEAMKVVENNKANGYAKQSDVLQVKVRKLDLQSKLEEAKDGVATVNDYLVFLLRLPENTTIEIEDKLTTITTDVAKIEQEHVSLVRADLMAMNFAVEAQKNMWKMNKSKFAPRINAFGQYDFNDQHIFGTTAQSYLVGVSLSWTIYDGGNQIATSQQAKLNWEKATLNLEKEKSKADIELRKSQRKVVTAKTRIEMAEMAKEEAQESYRILSDRYSVGLEKTLDLLAAETVKSEKELAYLNAVFTYNMAIFHLDLLVQE</sequence>
<name>A0A3S9P798_9BACT</name>
<evidence type="ECO:0000256" key="1">
    <source>
        <dbReference type="ARBA" id="ARBA00004442"/>
    </source>
</evidence>
<gene>
    <name evidence="9" type="ORF">EI427_17855</name>
</gene>
<dbReference type="GO" id="GO:0015288">
    <property type="term" value="F:porin activity"/>
    <property type="evidence" value="ECO:0007669"/>
    <property type="project" value="TreeGrafter"/>
</dbReference>
<dbReference type="SUPFAM" id="SSF56954">
    <property type="entry name" value="Outer membrane efflux proteins (OEP)"/>
    <property type="match status" value="1"/>
</dbReference>
<reference evidence="9 10" key="1">
    <citation type="submission" date="2018-12" db="EMBL/GenBank/DDBJ databases">
        <title>Flammeovirga pectinis sp. nov., isolated from the gut of the Korean scallop, Patinopecten yessoensis.</title>
        <authorList>
            <person name="Bae J.-W."/>
            <person name="Jeong Y.-S."/>
            <person name="Kang W."/>
        </authorList>
    </citation>
    <scope>NUCLEOTIDE SEQUENCE [LARGE SCALE GENOMIC DNA]</scope>
    <source>
        <strain evidence="9 10">L12M1</strain>
    </source>
</reference>
<dbReference type="PANTHER" id="PTHR30026:SF20">
    <property type="entry name" value="OUTER MEMBRANE PROTEIN TOLC"/>
    <property type="match status" value="1"/>
</dbReference>
<evidence type="ECO:0000256" key="5">
    <source>
        <dbReference type="ARBA" id="ARBA00022692"/>
    </source>
</evidence>
<evidence type="ECO:0000313" key="9">
    <source>
        <dbReference type="EMBL" id="AZQ64023.1"/>
    </source>
</evidence>
<evidence type="ECO:0000256" key="2">
    <source>
        <dbReference type="ARBA" id="ARBA00007613"/>
    </source>
</evidence>
<dbReference type="EMBL" id="CP034562">
    <property type="protein sequence ID" value="AZQ64023.1"/>
    <property type="molecule type" value="Genomic_DNA"/>
</dbReference>